<evidence type="ECO:0000259" key="1">
    <source>
        <dbReference type="Pfam" id="PF09994"/>
    </source>
</evidence>
<gene>
    <name evidence="2" type="ORF">LY89DRAFT_709465</name>
</gene>
<name>A0A194WYD8_MOLSC</name>
<evidence type="ECO:0000313" key="3">
    <source>
        <dbReference type="Proteomes" id="UP000070700"/>
    </source>
</evidence>
<dbReference type="RefSeq" id="XP_018067338.1">
    <property type="nucleotide sequence ID" value="XM_018217761.1"/>
</dbReference>
<dbReference type="KEGG" id="psco:LY89DRAFT_709465"/>
<dbReference type="InterPro" id="IPR018712">
    <property type="entry name" value="Tle1-like_cat"/>
</dbReference>
<proteinExistence type="predicted"/>
<dbReference type="GeneID" id="28827487"/>
<reference evidence="2 3" key="1">
    <citation type="submission" date="2015-10" db="EMBL/GenBank/DDBJ databases">
        <title>Full genome of DAOMC 229536 Phialocephala scopiformis, a fungal endophyte of spruce producing the potent anti-insectan compound rugulosin.</title>
        <authorList>
            <consortium name="DOE Joint Genome Institute"/>
            <person name="Walker A.K."/>
            <person name="Frasz S.L."/>
            <person name="Seifert K.A."/>
            <person name="Miller J.D."/>
            <person name="Mondo S.J."/>
            <person name="Labutti K."/>
            <person name="Lipzen A."/>
            <person name="Dockter R."/>
            <person name="Kennedy M."/>
            <person name="Grigoriev I.V."/>
            <person name="Spatafora J.W."/>
        </authorList>
    </citation>
    <scope>NUCLEOTIDE SEQUENCE [LARGE SCALE GENOMIC DNA]</scope>
    <source>
        <strain evidence="2 3">CBS 120377</strain>
    </source>
</reference>
<organism evidence="2 3">
    <name type="scientific">Mollisia scopiformis</name>
    <name type="common">Conifer needle endophyte fungus</name>
    <name type="synonym">Phialocephala scopiformis</name>
    <dbReference type="NCBI Taxonomy" id="149040"/>
    <lineage>
        <taxon>Eukaryota</taxon>
        <taxon>Fungi</taxon>
        <taxon>Dikarya</taxon>
        <taxon>Ascomycota</taxon>
        <taxon>Pezizomycotina</taxon>
        <taxon>Leotiomycetes</taxon>
        <taxon>Helotiales</taxon>
        <taxon>Mollisiaceae</taxon>
        <taxon>Mollisia</taxon>
    </lineage>
</organism>
<keyword evidence="3" id="KW-1185">Reference proteome</keyword>
<dbReference type="AlphaFoldDB" id="A0A194WYD8"/>
<feature type="domain" description="T6SS Phospholipase effector Tle1-like catalytic" evidence="1">
    <location>
        <begin position="13"/>
        <end position="286"/>
    </location>
</feature>
<accession>A0A194WYD8</accession>
<protein>
    <recommendedName>
        <fullName evidence="1">T6SS Phospholipase effector Tle1-like catalytic domain-containing protein</fullName>
    </recommendedName>
</protein>
<dbReference type="Pfam" id="PF09994">
    <property type="entry name" value="T6SS_Tle1-like_cat"/>
    <property type="match status" value="1"/>
</dbReference>
<evidence type="ECO:0000313" key="2">
    <source>
        <dbReference type="EMBL" id="KUJ12983.1"/>
    </source>
</evidence>
<sequence>MAPQRGPTKRTEKRLVLCFDGTSNRFKGNETDTNIVKIYEMLDRNIPDQFHYYQPGIGSYVEGQMSNSSGGNIFTRARGLISTSVDSAFGTSFVQHVIAGYRFLMRYWNEGDKIYIFGFSRGAYTARFLAEMLCNIGLLSCGNEEMIRFAWSTFSDFQTNRSKDPSFKAFMEKFKETFCRGAVKPHFLGLFDCVNSVGQFDIPLFRTSLPYMPMSPAKHIRHAIAIHERRLRFKSAHFLFDLKAPIKDDIKEVYFAGNHGDVGGGWSCNGEKYLLSDITLRWMVQEVLDLPDTVSLSSNLAYRNLNATKPIREGPYHFRDLVHDCLPFGGGSGWFEVLAWWIVGKWTFLALSKQLSTNNNQEWVPFSYGYISDGKWVSRQLPPNLGSRRDIPVGADIHPSVMMMNRAGVLPEDQMPRMGGEELYNAQKPLSFLRPLIKVPKTKKPKPDEINALRSGESLDSEESGNRWSFDRMMEIGAKTWDLL</sequence>
<dbReference type="EMBL" id="KQ947423">
    <property type="protein sequence ID" value="KUJ12983.1"/>
    <property type="molecule type" value="Genomic_DNA"/>
</dbReference>
<dbReference type="InParanoid" id="A0A194WYD8"/>
<dbReference type="OrthoDB" id="3162439at2759"/>
<dbReference type="PANTHER" id="PTHR33840">
    <property type="match status" value="1"/>
</dbReference>
<dbReference type="Proteomes" id="UP000070700">
    <property type="component" value="Unassembled WGS sequence"/>
</dbReference>
<dbReference type="PANTHER" id="PTHR33840:SF2">
    <property type="entry name" value="TLE1 PHOSPHOLIPASE DOMAIN-CONTAINING PROTEIN"/>
    <property type="match status" value="1"/>
</dbReference>